<accession>A0A974SJT1</accession>
<protein>
    <submittedName>
        <fullName evidence="2">Transposase</fullName>
    </submittedName>
</protein>
<dbReference type="KEGG" id="xdi:EZH22_28190"/>
<dbReference type="AlphaFoldDB" id="A0A974SJT1"/>
<evidence type="ECO:0000313" key="2">
    <source>
        <dbReference type="EMBL" id="QRG06728.1"/>
    </source>
</evidence>
<evidence type="ECO:0000259" key="1">
    <source>
        <dbReference type="Pfam" id="PF03050"/>
    </source>
</evidence>
<reference evidence="2 3" key="1">
    <citation type="submission" date="2020-10" db="EMBL/GenBank/DDBJ databases">
        <title>Degradation of 1,4-Dioxane by Xanthobacter sp. YN2, via a Novel Group-2 Soluble Di-Iron Monooxygenase.</title>
        <authorList>
            <person name="Ma F."/>
            <person name="Wang Y."/>
            <person name="Yang J."/>
            <person name="Guo H."/>
            <person name="Su D."/>
            <person name="Yu L."/>
        </authorList>
    </citation>
    <scope>NUCLEOTIDE SEQUENCE [LARGE SCALE GENOMIC DNA]</scope>
    <source>
        <strain evidence="2 3">YN2</strain>
    </source>
</reference>
<organism evidence="2 3">
    <name type="scientific">Xanthobacter dioxanivorans</name>
    <dbReference type="NCBI Taxonomy" id="2528964"/>
    <lineage>
        <taxon>Bacteria</taxon>
        <taxon>Pseudomonadati</taxon>
        <taxon>Pseudomonadota</taxon>
        <taxon>Alphaproteobacteria</taxon>
        <taxon>Hyphomicrobiales</taxon>
        <taxon>Xanthobacteraceae</taxon>
        <taxon>Xanthobacter</taxon>
    </lineage>
</organism>
<gene>
    <name evidence="2" type="ORF">EZH22_28190</name>
</gene>
<dbReference type="Proteomes" id="UP000596427">
    <property type="component" value="Chromosome"/>
</dbReference>
<dbReference type="EMBL" id="CP063362">
    <property type="protein sequence ID" value="QRG06728.1"/>
    <property type="molecule type" value="Genomic_DNA"/>
</dbReference>
<keyword evidence="3" id="KW-1185">Reference proteome</keyword>
<name>A0A974SJT1_9HYPH</name>
<dbReference type="InterPro" id="IPR004291">
    <property type="entry name" value="Transposase_IS66_central"/>
</dbReference>
<sequence>MSRQRHSDRLASQMGWAKKGQQVCLAHLIRDAQYAIDAGDFVFAPGLRKLFEDACGIGRRQDGLADTTLAGHTRKLEKRLDRLLAKEPACEGKKLRKAILRFRQHLWVFLENREIEPTNNGSERGLRPAAMMESLCSPFSSVWKH</sequence>
<dbReference type="RefSeq" id="WP_203193637.1">
    <property type="nucleotide sequence ID" value="NZ_CP063362.1"/>
</dbReference>
<proteinExistence type="predicted"/>
<dbReference type="Pfam" id="PF03050">
    <property type="entry name" value="DDE_Tnp_IS66"/>
    <property type="match status" value="1"/>
</dbReference>
<evidence type="ECO:0000313" key="3">
    <source>
        <dbReference type="Proteomes" id="UP000596427"/>
    </source>
</evidence>
<feature type="domain" description="Transposase IS66 central" evidence="1">
    <location>
        <begin position="21"/>
        <end position="134"/>
    </location>
</feature>